<dbReference type="Proteomes" id="UP000823561">
    <property type="component" value="Chromosome 17"/>
</dbReference>
<keyword evidence="6" id="KW-1185">Reference proteome</keyword>
<sequence>MLCLLADMFALLALCLLCSSAWAQHQTDRYSFSETVGSGTGTRYATPGTGRITAVRMWEQNNNIVTGFQLKYGFAWSPQVGRNTTNLVEMSLFKGEAIVQVSGKYIPSNFISLLQFVTNRGRVLAAGQPQGLSFSHYGTNSESELRILSGRASRAGITSLGAQFDSMDDMGYETHGTGNTTTMVPFH</sequence>
<keyword evidence="1 3" id="KW-0732">Signal</keyword>
<dbReference type="PANTHER" id="PTHR33589:SF3">
    <property type="entry name" value="ZYMOGEN GRANULE MEMBRANE PROTEIN 16-LIKE"/>
    <property type="match status" value="1"/>
</dbReference>
<evidence type="ECO:0000313" key="5">
    <source>
        <dbReference type="EMBL" id="KAG5267757.1"/>
    </source>
</evidence>
<evidence type="ECO:0000313" key="6">
    <source>
        <dbReference type="Proteomes" id="UP000823561"/>
    </source>
</evidence>
<evidence type="ECO:0000256" key="3">
    <source>
        <dbReference type="SAM" id="SignalP"/>
    </source>
</evidence>
<proteinExistence type="predicted"/>
<name>A0AAV6G2Z5_9TELE</name>
<evidence type="ECO:0000256" key="1">
    <source>
        <dbReference type="ARBA" id="ARBA00022729"/>
    </source>
</evidence>
<dbReference type="InterPro" id="IPR001229">
    <property type="entry name" value="Jacalin-like_lectin_dom"/>
</dbReference>
<dbReference type="GO" id="GO:0030246">
    <property type="term" value="F:carbohydrate binding"/>
    <property type="evidence" value="ECO:0007669"/>
    <property type="project" value="UniProtKB-KW"/>
</dbReference>
<accession>A0AAV6G2Z5</accession>
<dbReference type="InterPro" id="IPR052321">
    <property type="entry name" value="PolyBind_ProtTraffic"/>
</dbReference>
<feature type="signal peptide" evidence="3">
    <location>
        <begin position="1"/>
        <end position="23"/>
    </location>
</feature>
<dbReference type="Pfam" id="PF01419">
    <property type="entry name" value="Jacalin"/>
    <property type="match status" value="1"/>
</dbReference>
<comment type="caution">
    <text evidence="5">The sequence shown here is derived from an EMBL/GenBank/DDBJ whole genome shotgun (WGS) entry which is preliminary data.</text>
</comment>
<dbReference type="PROSITE" id="PS51752">
    <property type="entry name" value="JACALIN_LECTIN"/>
    <property type="match status" value="1"/>
</dbReference>
<protein>
    <recommendedName>
        <fullName evidence="4">Jacalin-type lectin domain-containing protein</fullName>
    </recommendedName>
</protein>
<dbReference type="Gene3D" id="2.100.10.30">
    <property type="entry name" value="Jacalin-like lectin domain"/>
    <property type="match status" value="1"/>
</dbReference>
<evidence type="ECO:0000259" key="4">
    <source>
        <dbReference type="PROSITE" id="PS51752"/>
    </source>
</evidence>
<dbReference type="EMBL" id="JADWDJ010000017">
    <property type="protein sequence ID" value="KAG5267757.1"/>
    <property type="molecule type" value="Genomic_DNA"/>
</dbReference>
<dbReference type="SMART" id="SM00915">
    <property type="entry name" value="Jacalin"/>
    <property type="match status" value="1"/>
</dbReference>
<reference evidence="5 6" key="1">
    <citation type="submission" date="2020-10" db="EMBL/GenBank/DDBJ databases">
        <title>Chromosome-scale genome assembly of the Allis shad, Alosa alosa.</title>
        <authorList>
            <person name="Margot Z."/>
            <person name="Christophe K."/>
            <person name="Cabau C."/>
            <person name="Louis A."/>
            <person name="Berthelot C."/>
            <person name="Parey E."/>
            <person name="Roest Crollius H."/>
            <person name="Montfort J."/>
            <person name="Robinson-Rechavi M."/>
            <person name="Bucao C."/>
            <person name="Bouchez O."/>
            <person name="Gislard M."/>
            <person name="Lluch J."/>
            <person name="Milhes M."/>
            <person name="Lampietro C."/>
            <person name="Lopez Roques C."/>
            <person name="Donnadieu C."/>
            <person name="Braasch I."/>
            <person name="Desvignes T."/>
            <person name="Postlethwait J."/>
            <person name="Bobe J."/>
            <person name="Guiguen Y."/>
        </authorList>
    </citation>
    <scope>NUCLEOTIDE SEQUENCE [LARGE SCALE GENOMIC DNA]</scope>
    <source>
        <strain evidence="5">M-15738</strain>
        <tissue evidence="5">Blood</tissue>
    </source>
</reference>
<dbReference type="AlphaFoldDB" id="A0AAV6G2Z5"/>
<dbReference type="InterPro" id="IPR036404">
    <property type="entry name" value="Jacalin-like_lectin_dom_sf"/>
</dbReference>
<keyword evidence="2" id="KW-0430">Lectin</keyword>
<evidence type="ECO:0000256" key="2">
    <source>
        <dbReference type="ARBA" id="ARBA00022734"/>
    </source>
</evidence>
<feature type="chain" id="PRO_5043450823" description="Jacalin-type lectin domain-containing protein" evidence="3">
    <location>
        <begin position="24"/>
        <end position="187"/>
    </location>
</feature>
<dbReference type="PANTHER" id="PTHR33589">
    <property type="entry name" value="OS11G0524900 PROTEIN"/>
    <property type="match status" value="1"/>
</dbReference>
<dbReference type="SUPFAM" id="SSF51101">
    <property type="entry name" value="Mannose-binding lectins"/>
    <property type="match status" value="1"/>
</dbReference>
<feature type="domain" description="Jacalin-type lectin" evidence="4">
    <location>
        <begin position="30"/>
        <end position="166"/>
    </location>
</feature>
<organism evidence="5 6">
    <name type="scientific">Alosa alosa</name>
    <name type="common">allis shad</name>
    <dbReference type="NCBI Taxonomy" id="278164"/>
    <lineage>
        <taxon>Eukaryota</taxon>
        <taxon>Metazoa</taxon>
        <taxon>Chordata</taxon>
        <taxon>Craniata</taxon>
        <taxon>Vertebrata</taxon>
        <taxon>Euteleostomi</taxon>
        <taxon>Actinopterygii</taxon>
        <taxon>Neopterygii</taxon>
        <taxon>Teleostei</taxon>
        <taxon>Clupei</taxon>
        <taxon>Clupeiformes</taxon>
        <taxon>Clupeoidei</taxon>
        <taxon>Clupeidae</taxon>
        <taxon>Alosa</taxon>
    </lineage>
</organism>
<gene>
    <name evidence="5" type="ORF">AALO_G00225360</name>
</gene>